<dbReference type="EMBL" id="LPVY01000011">
    <property type="protein sequence ID" value="KZB64947.1"/>
    <property type="molecule type" value="Genomic_DNA"/>
</dbReference>
<accession>A0A154L7V1</accession>
<feature type="domain" description="Alpha-glutamyl/putrescinyl thymine pyrophosphorylase clade 3" evidence="1">
    <location>
        <begin position="34"/>
        <end position="312"/>
    </location>
</feature>
<dbReference type="RefSeq" id="WP_062951650.1">
    <property type="nucleotide sequence ID" value="NZ_LPVY01000011.1"/>
</dbReference>
<evidence type="ECO:0000313" key="3">
    <source>
        <dbReference type="Proteomes" id="UP000076335"/>
    </source>
</evidence>
<evidence type="ECO:0000313" key="2">
    <source>
        <dbReference type="EMBL" id="KZB64947.1"/>
    </source>
</evidence>
<reference evidence="2 3" key="1">
    <citation type="submission" date="2015-12" db="EMBL/GenBank/DDBJ databases">
        <title>Genome sequence of Thalassospira lucentensis MCCC 1A02072.</title>
        <authorList>
            <person name="Lu L."/>
            <person name="Lai Q."/>
            <person name="Shao Z."/>
            <person name="Qian P."/>
        </authorList>
    </citation>
    <scope>NUCLEOTIDE SEQUENCE [LARGE SCALE GENOMIC DNA]</scope>
    <source>
        <strain evidence="2 3">MCCC 1A02072</strain>
    </source>
</reference>
<name>A0A154L7V1_9PROT</name>
<comment type="caution">
    <text evidence="2">The sequence shown here is derived from an EMBL/GenBank/DDBJ whole genome shotgun (WGS) entry which is preliminary data.</text>
</comment>
<dbReference type="AlphaFoldDB" id="A0A154L7V1"/>
<proteinExistence type="predicted"/>
<organism evidence="2 3">
    <name type="scientific">Thalassospira lucentensis</name>
    <dbReference type="NCBI Taxonomy" id="168935"/>
    <lineage>
        <taxon>Bacteria</taxon>
        <taxon>Pseudomonadati</taxon>
        <taxon>Pseudomonadota</taxon>
        <taxon>Alphaproteobacteria</taxon>
        <taxon>Rhodospirillales</taxon>
        <taxon>Thalassospiraceae</taxon>
        <taxon>Thalassospira</taxon>
    </lineage>
</organism>
<dbReference type="InterPro" id="IPR041271">
    <property type="entry name" value="AGPT-Pplase3"/>
</dbReference>
<dbReference type="Pfam" id="PF18746">
    <property type="entry name" value="aGPT-Pplase3"/>
    <property type="match status" value="1"/>
</dbReference>
<dbReference type="Proteomes" id="UP000076335">
    <property type="component" value="Unassembled WGS sequence"/>
</dbReference>
<protein>
    <recommendedName>
        <fullName evidence="1">Alpha-glutamyl/putrescinyl thymine pyrophosphorylase clade 3 domain-containing protein</fullName>
    </recommendedName>
</protein>
<sequence length="312" mass="35263">MKGIHRDKKADILQRISAAEKFLGPFLGLTNQQRRNCWADQIISSLRRIAYTEALRSRDIAPSRVDPHSSAFDPIKGAMYLGRQGNIDGAVWLTFISTHFGKHAIDGWKLARNVYGSFNSGPTWDFAVYGNNQNLFENMLAQNSQNLSNISVSGRYSNHRKYESKSPLAIARTFRTFYEWQTQFGGFRDLILNIHKEIGQEPTGTFHSLYNSMHGVSRFGGGRLGRFDFLTMLEKLGLAPITPGSVYLTGASGPLFGARLLFFNDTDYGMSGKNLERRVDAIDDYLDVGKQVIEDSLCNWQKSPDQYVYFRG</sequence>
<dbReference type="OrthoDB" id="965955at2"/>
<evidence type="ECO:0000259" key="1">
    <source>
        <dbReference type="Pfam" id="PF18746"/>
    </source>
</evidence>
<gene>
    <name evidence="2" type="ORF">AUP42_19105</name>
</gene>